<evidence type="ECO:0000256" key="10">
    <source>
        <dbReference type="ARBA" id="ARBA00048336"/>
    </source>
</evidence>
<keyword evidence="15" id="KW-1185">Reference proteome</keyword>
<evidence type="ECO:0000256" key="5">
    <source>
        <dbReference type="ARBA" id="ARBA00022518"/>
    </source>
</evidence>
<dbReference type="GO" id="GO:0004722">
    <property type="term" value="F:protein serine/threonine phosphatase activity"/>
    <property type="evidence" value="ECO:0007669"/>
    <property type="project" value="UniProtKB-EC"/>
</dbReference>
<feature type="domain" description="Hepatitis TT virus Orf2/Gyrovirus Vp2 N-terminal" evidence="13">
    <location>
        <begin position="84"/>
        <end position="130"/>
    </location>
</feature>
<protein>
    <recommendedName>
        <fullName evidence="4">Dual specificity protein phosphatase VP2</fullName>
        <ecNumber evidence="3">3.1.3.16</ecNumber>
        <ecNumber evidence="2">3.1.3.48</ecNumber>
    </recommendedName>
</protein>
<sequence length="225" mass="25118">MSSGGVESTPPGETRPAGGSESPFRREGQRGPSGAGYPGETLTPSPRGHVRKHIDGIVASNKFVSVGWDSLQRDPNWTRQCYNRAIASWLRNCARTHDEICNCGQWRRHWFQECAGLEDASSQTEDPRAQEDLRRLRESGAAAKRKLDYIDRCKKRPKTVTWFDTGEEPDVPEGFFTPSEDEDGYDTDVDEDAVPGGVNFDMRVEDPFLNALRGGSTTRIQGPTW</sequence>
<comment type="catalytic activity">
    <reaction evidence="10">
        <text>O-phospho-L-threonyl-[protein] + H2O = L-threonyl-[protein] + phosphate</text>
        <dbReference type="Rhea" id="RHEA:47004"/>
        <dbReference type="Rhea" id="RHEA-COMP:11060"/>
        <dbReference type="Rhea" id="RHEA-COMP:11605"/>
        <dbReference type="ChEBI" id="CHEBI:15377"/>
        <dbReference type="ChEBI" id="CHEBI:30013"/>
        <dbReference type="ChEBI" id="CHEBI:43474"/>
        <dbReference type="ChEBI" id="CHEBI:61977"/>
        <dbReference type="EC" id="3.1.3.16"/>
    </reaction>
</comment>
<evidence type="ECO:0000256" key="1">
    <source>
        <dbReference type="ARBA" id="ARBA00008237"/>
    </source>
</evidence>
<dbReference type="EC" id="3.1.3.48" evidence="2"/>
<dbReference type="Proteomes" id="UP000111445">
    <property type="component" value="Segment"/>
</dbReference>
<keyword evidence="5" id="KW-0244">Early protein</keyword>
<evidence type="ECO:0000256" key="8">
    <source>
        <dbReference type="ARBA" id="ARBA00024766"/>
    </source>
</evidence>
<evidence type="ECO:0000259" key="13">
    <source>
        <dbReference type="Pfam" id="PF02957"/>
    </source>
</evidence>
<dbReference type="GeneID" id="17603149"/>
<dbReference type="GO" id="GO:0004725">
    <property type="term" value="F:protein tyrosine phosphatase activity"/>
    <property type="evidence" value="ECO:0007669"/>
    <property type="project" value="UniProtKB-EC"/>
</dbReference>
<comment type="catalytic activity">
    <reaction evidence="9">
        <text>O-phospho-L-seryl-[protein] + H2O = L-seryl-[protein] + phosphate</text>
        <dbReference type="Rhea" id="RHEA:20629"/>
        <dbReference type="Rhea" id="RHEA-COMP:9863"/>
        <dbReference type="Rhea" id="RHEA-COMP:11604"/>
        <dbReference type="ChEBI" id="CHEBI:15377"/>
        <dbReference type="ChEBI" id="CHEBI:29999"/>
        <dbReference type="ChEBI" id="CHEBI:43474"/>
        <dbReference type="ChEBI" id="CHEBI:83421"/>
        <dbReference type="EC" id="3.1.3.16"/>
    </reaction>
</comment>
<evidence type="ECO:0000256" key="4">
    <source>
        <dbReference type="ARBA" id="ARBA00017219"/>
    </source>
</evidence>
<dbReference type="InterPro" id="IPR004118">
    <property type="entry name" value="HEV_TT_vir_Orf2/Gyrovir_Vp2_N"/>
</dbReference>
<comment type="function">
    <text evidence="8">May act as a scaffold protein in virion assembly. May also play a role in intracellular signaling during viral replication.</text>
</comment>
<evidence type="ECO:0000256" key="3">
    <source>
        <dbReference type="ARBA" id="ARBA00013081"/>
    </source>
</evidence>
<comment type="similarity">
    <text evidence="1">Belongs to the gyrovirus protein VP2 family.</text>
</comment>
<evidence type="ECO:0000256" key="9">
    <source>
        <dbReference type="ARBA" id="ARBA00047761"/>
    </source>
</evidence>
<dbReference type="EC" id="3.1.3.16" evidence="3"/>
<keyword evidence="6" id="KW-0378">Hydrolase</keyword>
<dbReference type="OrthoDB" id="17383at10239"/>
<evidence type="ECO:0000256" key="11">
    <source>
        <dbReference type="ARBA" id="ARBA00051722"/>
    </source>
</evidence>
<evidence type="ECO:0000313" key="14">
    <source>
        <dbReference type="EMBL" id="AGZ20419.1"/>
    </source>
</evidence>
<reference evidence="14 15" key="1">
    <citation type="journal article" date="2013" name="Virology">
        <title>Divergent gyroviruses in the feces of Tunisian children.</title>
        <authorList>
            <person name="Phan T.G."/>
            <person name="Vo N.P."/>
            <person name="Sdiri-Loulizi K."/>
            <person name="Aouni M."/>
            <person name="Pothier P."/>
            <person name="Ambert-Balay K."/>
            <person name="Deng X."/>
            <person name="Delwart E."/>
        </authorList>
    </citation>
    <scope>NUCLEOTIDE SEQUENCE [LARGE SCALE GENOMIC DNA]</scope>
    <source>
        <strain evidence="14">Tu789</strain>
    </source>
</reference>
<name>U5UA55_9VIRU</name>
<evidence type="ECO:0000313" key="15">
    <source>
        <dbReference type="Proteomes" id="UP000111445"/>
    </source>
</evidence>
<feature type="region of interest" description="Disordered" evidence="12">
    <location>
        <begin position="1"/>
        <end position="49"/>
    </location>
</feature>
<evidence type="ECO:0000256" key="6">
    <source>
        <dbReference type="ARBA" id="ARBA00022801"/>
    </source>
</evidence>
<dbReference type="RefSeq" id="YP_008798239.1">
    <property type="nucleotide sequence ID" value="NC_022789.1"/>
</dbReference>
<dbReference type="Pfam" id="PF02957">
    <property type="entry name" value="TT_ORF2-like"/>
    <property type="match status" value="1"/>
</dbReference>
<evidence type="ECO:0000256" key="7">
    <source>
        <dbReference type="ARBA" id="ARBA00022912"/>
    </source>
</evidence>
<dbReference type="KEGG" id="vg:17603149"/>
<feature type="region of interest" description="Disordered" evidence="12">
    <location>
        <begin position="163"/>
        <end position="192"/>
    </location>
</feature>
<comment type="catalytic activity">
    <reaction evidence="11">
        <text>O-phospho-L-tyrosyl-[protein] + H2O = L-tyrosyl-[protein] + phosphate</text>
        <dbReference type="Rhea" id="RHEA:10684"/>
        <dbReference type="Rhea" id="RHEA-COMP:10136"/>
        <dbReference type="Rhea" id="RHEA-COMP:20101"/>
        <dbReference type="ChEBI" id="CHEBI:15377"/>
        <dbReference type="ChEBI" id="CHEBI:43474"/>
        <dbReference type="ChEBI" id="CHEBI:46858"/>
        <dbReference type="ChEBI" id="CHEBI:61978"/>
        <dbReference type="EC" id="3.1.3.48"/>
    </reaction>
</comment>
<feature type="compositionally biased region" description="Acidic residues" evidence="12">
    <location>
        <begin position="179"/>
        <end position="192"/>
    </location>
</feature>
<dbReference type="EMBL" id="KF294862">
    <property type="protein sequence ID" value="AGZ20419.1"/>
    <property type="molecule type" value="Genomic_DNA"/>
</dbReference>
<keyword evidence="7" id="KW-0904">Protein phosphatase</keyword>
<organism evidence="14 15">
    <name type="scientific">Gyrovirus Tu789</name>
    <dbReference type="NCBI Taxonomy" id="1415628"/>
    <lineage>
        <taxon>Viruses</taxon>
        <taxon>Monodnaviria</taxon>
        <taxon>Shotokuvirae</taxon>
        <taxon>Commensaviricota</taxon>
        <taxon>Cardeaviricetes</taxon>
        <taxon>Sanitavirales</taxon>
        <taxon>Anelloviridae</taxon>
        <taxon>Gyrovirus</taxon>
        <taxon>Gyrovirus homsa2</taxon>
    </lineage>
</organism>
<proteinExistence type="inferred from homology"/>
<evidence type="ECO:0000256" key="2">
    <source>
        <dbReference type="ARBA" id="ARBA00013064"/>
    </source>
</evidence>
<evidence type="ECO:0000256" key="12">
    <source>
        <dbReference type="SAM" id="MobiDB-lite"/>
    </source>
</evidence>
<accession>U5UA55</accession>